<evidence type="ECO:0000256" key="1">
    <source>
        <dbReference type="SAM" id="SignalP"/>
    </source>
</evidence>
<name>A0A8D8LPW4_9HEMI</name>
<evidence type="ECO:0000313" key="2">
    <source>
        <dbReference type="EMBL" id="CAG6614525.1"/>
    </source>
</evidence>
<sequence>MFTISSSVLLISCLLQVALSFTPQAGDANVRLYKDEDAKKQLHFFLGDQFLVNISSRGYGHPNEFKNINHVNVTQRVLGLSEDKNVTIVLQRVEKHLFNVTRVYPVSQVGGKNQTVVTASQGNMYFTELGVRNTTDATLPNSHIHKIVLTSFGIVTVPGARVEISPLDRSHERRNHKKYISGADGVVVQ</sequence>
<accession>A0A8D8LPW4</accession>
<protein>
    <submittedName>
        <fullName evidence="2">Uncharacterized protein</fullName>
    </submittedName>
</protein>
<feature type="signal peptide" evidence="1">
    <location>
        <begin position="1"/>
        <end position="20"/>
    </location>
</feature>
<dbReference type="AlphaFoldDB" id="A0A8D8LPW4"/>
<keyword evidence="1" id="KW-0732">Signal</keyword>
<reference evidence="2" key="1">
    <citation type="submission" date="2021-05" db="EMBL/GenBank/DDBJ databases">
        <authorList>
            <person name="Alioto T."/>
            <person name="Alioto T."/>
            <person name="Gomez Garrido J."/>
        </authorList>
    </citation>
    <scope>NUCLEOTIDE SEQUENCE</scope>
</reference>
<proteinExistence type="predicted"/>
<feature type="chain" id="PRO_5034461207" evidence="1">
    <location>
        <begin position="21"/>
        <end position="189"/>
    </location>
</feature>
<organism evidence="2">
    <name type="scientific">Cacopsylla melanoneura</name>
    <dbReference type="NCBI Taxonomy" id="428564"/>
    <lineage>
        <taxon>Eukaryota</taxon>
        <taxon>Metazoa</taxon>
        <taxon>Ecdysozoa</taxon>
        <taxon>Arthropoda</taxon>
        <taxon>Hexapoda</taxon>
        <taxon>Insecta</taxon>
        <taxon>Pterygota</taxon>
        <taxon>Neoptera</taxon>
        <taxon>Paraneoptera</taxon>
        <taxon>Hemiptera</taxon>
        <taxon>Sternorrhyncha</taxon>
        <taxon>Psylloidea</taxon>
        <taxon>Psyllidae</taxon>
        <taxon>Psyllinae</taxon>
        <taxon>Cacopsylla</taxon>
    </lineage>
</organism>
<dbReference type="EMBL" id="HBUF01030523">
    <property type="protein sequence ID" value="CAG6614525.1"/>
    <property type="molecule type" value="Transcribed_RNA"/>
</dbReference>